<proteinExistence type="inferred from homology"/>
<dbReference type="GO" id="GO:0000439">
    <property type="term" value="C:transcription factor TFIIH core complex"/>
    <property type="evidence" value="ECO:0007669"/>
    <property type="project" value="UniProtKB-UniRule"/>
</dbReference>
<organism evidence="12 13">
    <name type="scientific">Steinernema glaseri</name>
    <dbReference type="NCBI Taxonomy" id="37863"/>
    <lineage>
        <taxon>Eukaryota</taxon>
        <taxon>Metazoa</taxon>
        <taxon>Ecdysozoa</taxon>
        <taxon>Nematoda</taxon>
        <taxon>Chromadorea</taxon>
        <taxon>Rhabditida</taxon>
        <taxon>Tylenchina</taxon>
        <taxon>Panagrolaimomorpha</taxon>
        <taxon>Strongyloidoidea</taxon>
        <taxon>Steinernematidae</taxon>
        <taxon>Steinernema</taxon>
    </lineage>
</organism>
<evidence type="ECO:0000313" key="12">
    <source>
        <dbReference type="Proteomes" id="UP000095287"/>
    </source>
</evidence>
<keyword evidence="5 11" id="KW-0863">Zinc-finger</keyword>
<evidence type="ECO:0000256" key="3">
    <source>
        <dbReference type="ARBA" id="ARBA00022723"/>
    </source>
</evidence>
<keyword evidence="4 11" id="KW-0227">DNA damage</keyword>
<protein>
    <recommendedName>
        <fullName evidence="11">General transcription factor IIH subunit 3</fullName>
    </recommendedName>
    <alternativeName>
        <fullName evidence="11">General transcription factor IIH polypeptide 3</fullName>
    </alternativeName>
</protein>
<dbReference type="PANTHER" id="PTHR12831">
    <property type="entry name" value="TRANSCRIPTION INITIATION FACTOR IIH TFIIH , POLYPEPTIDE 3-RELATED"/>
    <property type="match status" value="1"/>
</dbReference>
<dbReference type="Proteomes" id="UP000095287">
    <property type="component" value="Unplaced"/>
</dbReference>
<keyword evidence="9 11" id="KW-0234">DNA repair</keyword>
<comment type="similarity">
    <text evidence="2 11">Belongs to the TFB4 family.</text>
</comment>
<keyword evidence="12" id="KW-1185">Reference proteome</keyword>
<comment type="function">
    <text evidence="11">Component of the general transcription and DNA repair factor IIH (TFIIH) core complex, which is involved in general and transcription-coupled nucleotide excision repair (NER) of damaged DNA and, when complexed to CAK, in RNA transcription by RNA polymerase II. In NER, TFIIH acts by opening DNA around the lesion to allow the excision of the damaged oligonucleotide and its replacement by a new DNA fragment. In transcription, TFIIH has an essential role in transcription initiation. When the pre-initiation complex (PIC) has been established, TFIIH is required for promoter opening and promoter escape. Phosphorylation of the C-terminal tail (CTD) of the largest subunit of RNA polymerase II by the kinase module CAK controls the initiation of transcription.</text>
</comment>
<evidence type="ECO:0000256" key="5">
    <source>
        <dbReference type="ARBA" id="ARBA00022771"/>
    </source>
</evidence>
<dbReference type="GO" id="GO:0006289">
    <property type="term" value="P:nucleotide-excision repair"/>
    <property type="evidence" value="ECO:0007669"/>
    <property type="project" value="UniProtKB-UniRule"/>
</dbReference>
<reference evidence="13" key="1">
    <citation type="submission" date="2016-11" db="UniProtKB">
        <authorList>
            <consortium name="WormBaseParasite"/>
        </authorList>
    </citation>
    <scope>IDENTIFICATION</scope>
</reference>
<dbReference type="PANTHER" id="PTHR12831:SF0">
    <property type="entry name" value="GENERAL TRANSCRIPTION FACTOR IIH SUBUNIT 3"/>
    <property type="match status" value="1"/>
</dbReference>
<dbReference type="InterPro" id="IPR004600">
    <property type="entry name" value="TFIIH_Tfb4/GTF2H3"/>
</dbReference>
<evidence type="ECO:0000256" key="6">
    <source>
        <dbReference type="ARBA" id="ARBA00022833"/>
    </source>
</evidence>
<dbReference type="Gene3D" id="3.40.50.410">
    <property type="entry name" value="von Willebrand factor, type A domain"/>
    <property type="match status" value="1"/>
</dbReference>
<dbReference type="InterPro" id="IPR036465">
    <property type="entry name" value="vWFA_dom_sf"/>
</dbReference>
<evidence type="ECO:0000313" key="13">
    <source>
        <dbReference type="WBParaSite" id="L893_g31458.t1"/>
    </source>
</evidence>
<keyword evidence="10 11" id="KW-0539">Nucleus</keyword>
<dbReference type="GO" id="GO:0006355">
    <property type="term" value="P:regulation of DNA-templated transcription"/>
    <property type="evidence" value="ECO:0007669"/>
    <property type="project" value="InterPro"/>
</dbReference>
<keyword evidence="3 11" id="KW-0479">Metal-binding</keyword>
<comment type="subunit">
    <text evidence="11">Part of a TFIID-containing RNA polymerase II pre-initiation complex that is composed of TBP and at least GTF2A1, GTF2A2, GTF2E1, GTF2E2, GTF2F1, GTF2H2, GTF2H3, GTF2H4, GTF2H5, GTF2B, TCEA1, ERCC2, ERCC3, TAF1, TAF2, TAF3, TAF4, TAF5, TAF6, TAF7, TAF8, TAF9, TAF10, TAF11, TAF12 and TAF13. Component of the 7-subunit TFIIH core complex composed of XPB/ERCC3, XPD/ERCC2, GTF2H1, GTF2H2, GTF2H3, GTF2H4 and GTF2H5, which is active in NER. The core complex associates with the 3-subunit CDK-activating kinase (CAK) module composed of CCNH/cyclin H, CDK7 and MNAT1 to form the 10-subunit holoenzyme (holo-TFIIH) active in transcription. Interacts with RARA; the interaction requires prior phosphorylation of RARA on 'Ser-369' which then enhances interaction of RARA with CDK7.</text>
</comment>
<evidence type="ECO:0000256" key="4">
    <source>
        <dbReference type="ARBA" id="ARBA00022763"/>
    </source>
</evidence>
<evidence type="ECO:0000256" key="1">
    <source>
        <dbReference type="ARBA" id="ARBA00004123"/>
    </source>
</evidence>
<accession>A0A1I8A0H1</accession>
<sequence length="378" mass="41340">MVVEELPQVGNDAAELDLAALEVSIANDVALLLDLLLDVAQEKVNVHLDQHVKQEFRHPSAPSLDRVPTAVVLLRMYRACYSRSQMSDLLCVVFDCNALSLGRVLDRTTENDEDAEIAQTSLISDVLALCTSHLSVSIGNRLLFLLAAAPGDRDPKQSPVVFDSSVDLFCDLQEKVWAAISSALEHSACNGNPTSSVSTSYAPAVSIAACQIARYKRENTCQSGRILLVNSSESYGVEMGKLMNLFFAIQKLDILIDVVSLIPGPPTLQQACDITGGNYVFIDEIGTILVDLMMYMFPDADQRSNFNKPELQEVDYSAVCHCHGENVQIGWVCTCCLAVQCQFTPICSVCKSVYKLKVAPPRKLVRPKKRKALDPIGA</sequence>
<dbReference type="GO" id="GO:0008270">
    <property type="term" value="F:zinc ion binding"/>
    <property type="evidence" value="ECO:0007669"/>
    <property type="project" value="UniProtKB-KW"/>
</dbReference>
<name>A0A1I8A0H1_9BILA</name>
<keyword evidence="6 11" id="KW-0862">Zinc</keyword>
<comment type="subcellular location">
    <subcellularLocation>
        <location evidence="1 11">Nucleus</location>
    </subcellularLocation>
</comment>
<keyword evidence="8 11" id="KW-0804">Transcription</keyword>
<evidence type="ECO:0000256" key="7">
    <source>
        <dbReference type="ARBA" id="ARBA00023015"/>
    </source>
</evidence>
<dbReference type="GO" id="GO:0005675">
    <property type="term" value="C:transcription factor TFIIH holo complex"/>
    <property type="evidence" value="ECO:0007669"/>
    <property type="project" value="UniProtKB-UniRule"/>
</dbReference>
<keyword evidence="7 11" id="KW-0805">Transcription regulation</keyword>
<dbReference type="AlphaFoldDB" id="A0A1I8A0H1"/>
<dbReference type="WBParaSite" id="L893_g31458.t1">
    <property type="protein sequence ID" value="L893_g31458.t1"/>
    <property type="gene ID" value="L893_g31458"/>
</dbReference>
<evidence type="ECO:0000256" key="2">
    <source>
        <dbReference type="ARBA" id="ARBA00005273"/>
    </source>
</evidence>
<dbReference type="Pfam" id="PF03850">
    <property type="entry name" value="Tfb4"/>
    <property type="match status" value="1"/>
</dbReference>
<evidence type="ECO:0000256" key="9">
    <source>
        <dbReference type="ARBA" id="ARBA00023204"/>
    </source>
</evidence>
<evidence type="ECO:0000256" key="11">
    <source>
        <dbReference type="RuleBase" id="RU368090"/>
    </source>
</evidence>
<evidence type="ECO:0000256" key="8">
    <source>
        <dbReference type="ARBA" id="ARBA00023163"/>
    </source>
</evidence>
<evidence type="ECO:0000256" key="10">
    <source>
        <dbReference type="ARBA" id="ARBA00023242"/>
    </source>
</evidence>